<dbReference type="EMBL" id="BPWL01000009">
    <property type="protein sequence ID" value="GJJ13633.1"/>
    <property type="molecule type" value="Genomic_DNA"/>
</dbReference>
<feature type="compositionally biased region" description="Basic and acidic residues" evidence="1">
    <location>
        <begin position="250"/>
        <end position="264"/>
    </location>
</feature>
<reference evidence="2" key="1">
    <citation type="submission" date="2021-10" db="EMBL/GenBank/DDBJ databases">
        <title>De novo Genome Assembly of Clathrus columnatus (Basidiomycota, Fungi) Using Illumina and Nanopore Sequence Data.</title>
        <authorList>
            <person name="Ogiso-Tanaka E."/>
            <person name="Itagaki H."/>
            <person name="Hosoya T."/>
            <person name="Hosaka K."/>
        </authorList>
    </citation>
    <scope>NUCLEOTIDE SEQUENCE</scope>
    <source>
        <strain evidence="2">MO-923</strain>
    </source>
</reference>
<feature type="compositionally biased region" description="Basic and acidic residues" evidence="1">
    <location>
        <begin position="1"/>
        <end position="12"/>
    </location>
</feature>
<evidence type="ECO:0000313" key="2">
    <source>
        <dbReference type="EMBL" id="GJJ13633.1"/>
    </source>
</evidence>
<feature type="compositionally biased region" description="Pro residues" evidence="1">
    <location>
        <begin position="474"/>
        <end position="497"/>
    </location>
</feature>
<organism evidence="2 3">
    <name type="scientific">Clathrus columnatus</name>
    <dbReference type="NCBI Taxonomy" id="1419009"/>
    <lineage>
        <taxon>Eukaryota</taxon>
        <taxon>Fungi</taxon>
        <taxon>Dikarya</taxon>
        <taxon>Basidiomycota</taxon>
        <taxon>Agaricomycotina</taxon>
        <taxon>Agaricomycetes</taxon>
        <taxon>Phallomycetidae</taxon>
        <taxon>Phallales</taxon>
        <taxon>Clathraceae</taxon>
        <taxon>Clathrus</taxon>
    </lineage>
</organism>
<feature type="compositionally biased region" description="Low complexity" evidence="1">
    <location>
        <begin position="464"/>
        <end position="473"/>
    </location>
</feature>
<sequence>MLTLHQENDQHTLRAPWVTTKHRYTPDNKDKDKNKNKTKSLSPLYSQLIQKLRSLHCDSCLVTELLDQSTTGALAVYGLPEGLLKNDSGRIKVTPDLDDEWVSHHPDPVAGGGGDGDDGAGAGDEQRQQHEKMIKNDFNDAEFQVLNNWNYHDAFSEDDDRDRDKTDGTQLFVTVLNQNGVGCAYDDDSIAGSIGDTSILRPDLGFSNSNVNITSGELEKCTTTTTTPITTPFFQEFPPSLLPPPTPRPRPRELSNTDFFEDHSSSLSPFPPPPPPTSQRTMVLFSSDWEMEKTQYYSLAMDNIDEGLHKQQHASDRVVPVLFEPTSSLPFSHLIPSVKDEEIDRRYPVYKDSLNDLSKHCDTLGLEEEPRPRTAHGRQEVNLGSDYVDEPPPAPRLGVFSDDFGDEEDESEFESNHDSDTVYLFDPFSSQQASSSSNSSWCSNPTNSDSADNFTMKHSPPPLEESLSCSKSYPSPPPSPNPLFPPGLPFKSPPSPPKKTKSPSLTLTTTPSSLYALSEKSQWKLSIMQYQRSLSTRGMRHPGFPPSPLGPNWEIYHARDV</sequence>
<feature type="region of interest" description="Disordered" evidence="1">
    <location>
        <begin position="98"/>
        <end position="129"/>
    </location>
</feature>
<dbReference type="AlphaFoldDB" id="A0AAV5ALR9"/>
<evidence type="ECO:0000313" key="3">
    <source>
        <dbReference type="Proteomes" id="UP001050691"/>
    </source>
</evidence>
<feature type="region of interest" description="Disordered" evidence="1">
    <location>
        <begin position="366"/>
        <end position="510"/>
    </location>
</feature>
<dbReference type="Proteomes" id="UP001050691">
    <property type="component" value="Unassembled WGS sequence"/>
</dbReference>
<feature type="compositionally biased region" description="Basic and acidic residues" evidence="1">
    <location>
        <begin position="24"/>
        <end position="35"/>
    </location>
</feature>
<accession>A0AAV5ALR9</accession>
<evidence type="ECO:0000256" key="1">
    <source>
        <dbReference type="SAM" id="MobiDB-lite"/>
    </source>
</evidence>
<feature type="compositionally biased region" description="Acidic residues" evidence="1">
    <location>
        <begin position="403"/>
        <end position="413"/>
    </location>
</feature>
<proteinExistence type="predicted"/>
<protein>
    <submittedName>
        <fullName evidence="2">Uncharacterized protein</fullName>
    </submittedName>
</protein>
<comment type="caution">
    <text evidence="2">The sequence shown here is derived from an EMBL/GenBank/DDBJ whole genome shotgun (WGS) entry which is preliminary data.</text>
</comment>
<name>A0AAV5ALR9_9AGAM</name>
<gene>
    <name evidence="2" type="ORF">Clacol_007889</name>
</gene>
<feature type="region of interest" description="Disordered" evidence="1">
    <location>
        <begin position="232"/>
        <end position="278"/>
    </location>
</feature>
<feature type="compositionally biased region" description="Basic and acidic residues" evidence="1">
    <location>
        <begin position="98"/>
        <end position="107"/>
    </location>
</feature>
<feature type="compositionally biased region" description="Gly residues" evidence="1">
    <location>
        <begin position="110"/>
        <end position="122"/>
    </location>
</feature>
<feature type="region of interest" description="Disordered" evidence="1">
    <location>
        <begin position="1"/>
        <end position="39"/>
    </location>
</feature>
<feature type="compositionally biased region" description="Low complexity" evidence="1">
    <location>
        <begin position="429"/>
        <end position="448"/>
    </location>
</feature>
<keyword evidence="3" id="KW-1185">Reference proteome</keyword>